<dbReference type="PANTHER" id="PTHR34820:SF4">
    <property type="entry name" value="INNER MEMBRANE PROTEIN YEBZ"/>
    <property type="match status" value="1"/>
</dbReference>
<feature type="chain" id="PRO_5047464945" evidence="5">
    <location>
        <begin position="41"/>
        <end position="233"/>
    </location>
</feature>
<evidence type="ECO:0000256" key="3">
    <source>
        <dbReference type="ARBA" id="ARBA00022729"/>
    </source>
</evidence>
<dbReference type="Proteomes" id="UP000800981">
    <property type="component" value="Unassembled WGS sequence"/>
</dbReference>
<evidence type="ECO:0000259" key="6">
    <source>
        <dbReference type="Pfam" id="PF04234"/>
    </source>
</evidence>
<dbReference type="RefSeq" id="WP_166284364.1">
    <property type="nucleotide sequence ID" value="NZ_JAANNP010000065.1"/>
</dbReference>
<evidence type="ECO:0000313" key="7">
    <source>
        <dbReference type="EMBL" id="NHC15880.1"/>
    </source>
</evidence>
<comment type="caution">
    <text evidence="7">The sequence shown here is derived from an EMBL/GenBank/DDBJ whole genome shotgun (WGS) entry which is preliminary data.</text>
</comment>
<keyword evidence="2" id="KW-0479">Metal-binding</keyword>
<dbReference type="InterPro" id="IPR007348">
    <property type="entry name" value="CopC_dom"/>
</dbReference>
<evidence type="ECO:0000256" key="4">
    <source>
        <dbReference type="ARBA" id="ARBA00023008"/>
    </source>
</evidence>
<accession>A0ABX0GZ75</accession>
<keyword evidence="3 5" id="KW-0732">Signal</keyword>
<keyword evidence="8" id="KW-1185">Reference proteome</keyword>
<dbReference type="InterPro" id="IPR014756">
    <property type="entry name" value="Ig_E-set"/>
</dbReference>
<dbReference type="SUPFAM" id="SSF81296">
    <property type="entry name" value="E set domains"/>
    <property type="match status" value="1"/>
</dbReference>
<evidence type="ECO:0000256" key="2">
    <source>
        <dbReference type="ARBA" id="ARBA00022723"/>
    </source>
</evidence>
<organism evidence="7 8">
    <name type="scientific">Motilibacter deserti</name>
    <dbReference type="NCBI Taxonomy" id="2714956"/>
    <lineage>
        <taxon>Bacteria</taxon>
        <taxon>Bacillati</taxon>
        <taxon>Actinomycetota</taxon>
        <taxon>Actinomycetes</taxon>
        <taxon>Motilibacterales</taxon>
        <taxon>Motilibacteraceae</taxon>
        <taxon>Motilibacter</taxon>
    </lineage>
</organism>
<sequence>MTGSPPGRARAGRLHRAALAGTALLTAAATALLPASPAWAHAELKATTPVADSVVAKAPTSVRVTFSEKVSGGGTALRVLDAKGAVRSRPATFAGSSVQAGTPGLPKGRYALVWSVLSSDGHRITSARAFSVGLATPSAAAKTLTMKDAKNRSRPVRLSGDRVGVRTLGLPVNALDGTVSLSHPRIPTALVWQAKGTSARGMLPFPGTYAVTIRVRVSQFDEVVLVGSLTARA</sequence>
<evidence type="ECO:0000256" key="1">
    <source>
        <dbReference type="ARBA" id="ARBA00004196"/>
    </source>
</evidence>
<evidence type="ECO:0000313" key="8">
    <source>
        <dbReference type="Proteomes" id="UP000800981"/>
    </source>
</evidence>
<reference evidence="7 8" key="1">
    <citation type="submission" date="2020-03" db="EMBL/GenBank/DDBJ databases">
        <title>Two novel Motilibacter sp.</title>
        <authorList>
            <person name="Liu S."/>
        </authorList>
    </citation>
    <scope>NUCLEOTIDE SEQUENCE [LARGE SCALE GENOMIC DNA]</scope>
    <source>
        <strain evidence="7 8">E257</strain>
    </source>
</reference>
<feature type="signal peptide" evidence="5">
    <location>
        <begin position="1"/>
        <end position="40"/>
    </location>
</feature>
<dbReference type="EMBL" id="JAANNP010000065">
    <property type="protein sequence ID" value="NHC15880.1"/>
    <property type="molecule type" value="Genomic_DNA"/>
</dbReference>
<dbReference type="Pfam" id="PF04234">
    <property type="entry name" value="CopC"/>
    <property type="match status" value="1"/>
</dbReference>
<name>A0ABX0GZ75_9ACTN</name>
<dbReference type="PANTHER" id="PTHR34820">
    <property type="entry name" value="INNER MEMBRANE PROTEIN YEBZ"/>
    <property type="match status" value="1"/>
</dbReference>
<feature type="domain" description="CopC" evidence="6">
    <location>
        <begin position="41"/>
        <end position="132"/>
    </location>
</feature>
<protein>
    <submittedName>
        <fullName evidence="7">Copper resistance protein CopC</fullName>
    </submittedName>
</protein>
<gene>
    <name evidence="7" type="ORF">G9H71_19030</name>
</gene>
<keyword evidence="4" id="KW-0186">Copper</keyword>
<evidence type="ECO:0000256" key="5">
    <source>
        <dbReference type="SAM" id="SignalP"/>
    </source>
</evidence>
<dbReference type="InterPro" id="IPR032694">
    <property type="entry name" value="CopC/D"/>
</dbReference>
<comment type="subcellular location">
    <subcellularLocation>
        <location evidence="1">Cell envelope</location>
    </subcellularLocation>
</comment>
<dbReference type="InterPro" id="IPR014755">
    <property type="entry name" value="Cu-Rt/internalin_Ig-like"/>
</dbReference>
<proteinExistence type="predicted"/>
<dbReference type="Gene3D" id="2.60.40.1220">
    <property type="match status" value="1"/>
</dbReference>